<dbReference type="AlphaFoldDB" id="A0A3M7PF58"/>
<gene>
    <name evidence="1" type="ORF">BpHYR1_018122</name>
</gene>
<evidence type="ECO:0000313" key="2">
    <source>
        <dbReference type="Proteomes" id="UP000276133"/>
    </source>
</evidence>
<dbReference type="Proteomes" id="UP000276133">
    <property type="component" value="Unassembled WGS sequence"/>
</dbReference>
<proteinExistence type="predicted"/>
<keyword evidence="2" id="KW-1185">Reference proteome</keyword>
<reference evidence="1 2" key="1">
    <citation type="journal article" date="2018" name="Sci. Rep.">
        <title>Genomic signatures of local adaptation to the degree of environmental predictability in rotifers.</title>
        <authorList>
            <person name="Franch-Gras L."/>
            <person name="Hahn C."/>
            <person name="Garcia-Roger E.M."/>
            <person name="Carmona M.J."/>
            <person name="Serra M."/>
            <person name="Gomez A."/>
        </authorList>
    </citation>
    <scope>NUCLEOTIDE SEQUENCE [LARGE SCALE GENOMIC DNA]</scope>
    <source>
        <strain evidence="1">HYR1</strain>
    </source>
</reference>
<dbReference type="EMBL" id="REGN01011256">
    <property type="protein sequence ID" value="RMZ97682.1"/>
    <property type="molecule type" value="Genomic_DNA"/>
</dbReference>
<name>A0A3M7PF58_BRAPC</name>
<evidence type="ECO:0000313" key="1">
    <source>
        <dbReference type="EMBL" id="RMZ97682.1"/>
    </source>
</evidence>
<sequence>MHLVQNIYNLIKWGLNNIFEGSIFCSEHAILSATASYHNKQLINRFFHHWEIWTNFYVIENYLTQKTDIFLQGVSKKFNFGCLKMTAFFNAIIFFHKFILDFNLSIALGPLSTKTYLEIFIN</sequence>
<organism evidence="1 2">
    <name type="scientific">Brachionus plicatilis</name>
    <name type="common">Marine rotifer</name>
    <name type="synonym">Brachionus muelleri</name>
    <dbReference type="NCBI Taxonomy" id="10195"/>
    <lineage>
        <taxon>Eukaryota</taxon>
        <taxon>Metazoa</taxon>
        <taxon>Spiralia</taxon>
        <taxon>Gnathifera</taxon>
        <taxon>Rotifera</taxon>
        <taxon>Eurotatoria</taxon>
        <taxon>Monogononta</taxon>
        <taxon>Pseudotrocha</taxon>
        <taxon>Ploima</taxon>
        <taxon>Brachionidae</taxon>
        <taxon>Brachionus</taxon>
    </lineage>
</organism>
<protein>
    <submittedName>
        <fullName evidence="1">Uncharacterized protein</fullName>
    </submittedName>
</protein>
<accession>A0A3M7PF58</accession>
<comment type="caution">
    <text evidence="1">The sequence shown here is derived from an EMBL/GenBank/DDBJ whole genome shotgun (WGS) entry which is preliminary data.</text>
</comment>